<dbReference type="Proteomes" id="UP000772434">
    <property type="component" value="Unassembled WGS sequence"/>
</dbReference>
<name>A0A9P5Q574_9AGAR</name>
<dbReference type="GO" id="GO:0008270">
    <property type="term" value="F:zinc ion binding"/>
    <property type="evidence" value="ECO:0007669"/>
    <property type="project" value="InterPro"/>
</dbReference>
<dbReference type="AlphaFoldDB" id="A0A9P5Q574"/>
<evidence type="ECO:0000313" key="8">
    <source>
        <dbReference type="EMBL" id="KAF9074797.1"/>
    </source>
</evidence>
<dbReference type="GO" id="GO:0003677">
    <property type="term" value="F:DNA binding"/>
    <property type="evidence" value="ECO:0007669"/>
    <property type="project" value="InterPro"/>
</dbReference>
<dbReference type="InterPro" id="IPR050815">
    <property type="entry name" value="TF_fung"/>
</dbReference>
<accession>A0A9P5Q574</accession>
<keyword evidence="3" id="KW-0805">Transcription regulation</keyword>
<proteinExistence type="predicted"/>
<feature type="domain" description="Xylanolytic transcriptional activator regulatory" evidence="7">
    <location>
        <begin position="194"/>
        <end position="360"/>
    </location>
</feature>
<evidence type="ECO:0000313" key="9">
    <source>
        <dbReference type="Proteomes" id="UP000772434"/>
    </source>
</evidence>
<dbReference type="GO" id="GO:0000981">
    <property type="term" value="F:DNA-binding transcription factor activity, RNA polymerase II-specific"/>
    <property type="evidence" value="ECO:0007669"/>
    <property type="project" value="InterPro"/>
</dbReference>
<evidence type="ECO:0000256" key="1">
    <source>
        <dbReference type="ARBA" id="ARBA00004123"/>
    </source>
</evidence>
<dbReference type="InterPro" id="IPR007219">
    <property type="entry name" value="XnlR_reg_dom"/>
</dbReference>
<comment type="caution">
    <text evidence="8">The sequence shown here is derived from an EMBL/GenBank/DDBJ whole genome shotgun (WGS) entry which is preliminary data.</text>
</comment>
<keyword evidence="9" id="KW-1185">Reference proteome</keyword>
<dbReference type="GO" id="GO:0006351">
    <property type="term" value="P:DNA-templated transcription"/>
    <property type="evidence" value="ECO:0007669"/>
    <property type="project" value="InterPro"/>
</dbReference>
<feature type="compositionally biased region" description="Polar residues" evidence="6">
    <location>
        <begin position="118"/>
        <end position="133"/>
    </location>
</feature>
<dbReference type="InterPro" id="IPR001138">
    <property type="entry name" value="Zn2Cys6_DnaBD"/>
</dbReference>
<evidence type="ECO:0000256" key="4">
    <source>
        <dbReference type="ARBA" id="ARBA00023163"/>
    </source>
</evidence>
<feature type="compositionally biased region" description="Low complexity" evidence="6">
    <location>
        <begin position="134"/>
        <end position="145"/>
    </location>
</feature>
<feature type="region of interest" description="Disordered" evidence="6">
    <location>
        <begin position="93"/>
        <end position="145"/>
    </location>
</feature>
<dbReference type="CDD" id="cd14725">
    <property type="entry name" value="ZIP_Gal4-like_2"/>
    <property type="match status" value="1"/>
</dbReference>
<gene>
    <name evidence="8" type="ORF">BDP27DRAFT_1213295</name>
</gene>
<keyword evidence="5" id="KW-0539">Nucleus</keyword>
<dbReference type="InterPro" id="IPR036864">
    <property type="entry name" value="Zn2-C6_fun-type_DNA-bd_sf"/>
</dbReference>
<evidence type="ECO:0000256" key="5">
    <source>
        <dbReference type="ARBA" id="ARBA00023242"/>
    </source>
</evidence>
<dbReference type="GO" id="GO:0005634">
    <property type="term" value="C:nucleus"/>
    <property type="evidence" value="ECO:0007669"/>
    <property type="project" value="UniProtKB-SubCell"/>
</dbReference>
<reference evidence="8" key="1">
    <citation type="submission" date="2020-11" db="EMBL/GenBank/DDBJ databases">
        <authorList>
            <consortium name="DOE Joint Genome Institute"/>
            <person name="Ahrendt S."/>
            <person name="Riley R."/>
            <person name="Andreopoulos W."/>
            <person name="Labutti K."/>
            <person name="Pangilinan J."/>
            <person name="Ruiz-Duenas F.J."/>
            <person name="Barrasa J.M."/>
            <person name="Sanchez-Garcia M."/>
            <person name="Camarero S."/>
            <person name="Miyauchi S."/>
            <person name="Serrano A."/>
            <person name="Linde D."/>
            <person name="Babiker R."/>
            <person name="Drula E."/>
            <person name="Ayuso-Fernandez I."/>
            <person name="Pacheco R."/>
            <person name="Padilla G."/>
            <person name="Ferreira P."/>
            <person name="Barriuso J."/>
            <person name="Kellner H."/>
            <person name="Castanera R."/>
            <person name="Alfaro M."/>
            <person name="Ramirez L."/>
            <person name="Pisabarro A.G."/>
            <person name="Kuo A."/>
            <person name="Tritt A."/>
            <person name="Lipzen A."/>
            <person name="He G."/>
            <person name="Yan M."/>
            <person name="Ng V."/>
            <person name="Cullen D."/>
            <person name="Martin F."/>
            <person name="Rosso M.-N."/>
            <person name="Henrissat B."/>
            <person name="Hibbett D."/>
            <person name="Martinez A.T."/>
            <person name="Grigoriev I.V."/>
        </authorList>
    </citation>
    <scope>NUCLEOTIDE SEQUENCE</scope>
    <source>
        <strain evidence="8">AH 40177</strain>
    </source>
</reference>
<dbReference type="PANTHER" id="PTHR47338:SF29">
    <property type="entry name" value="ZN(2)-C6 FUNGAL-TYPE DOMAIN-CONTAINING PROTEIN"/>
    <property type="match status" value="1"/>
</dbReference>
<comment type="subcellular location">
    <subcellularLocation>
        <location evidence="1">Nucleus</location>
    </subcellularLocation>
</comment>
<evidence type="ECO:0000256" key="6">
    <source>
        <dbReference type="SAM" id="MobiDB-lite"/>
    </source>
</evidence>
<feature type="compositionally biased region" description="Low complexity" evidence="6">
    <location>
        <begin position="94"/>
        <end position="107"/>
    </location>
</feature>
<dbReference type="CDD" id="cd00067">
    <property type="entry name" value="GAL4"/>
    <property type="match status" value="1"/>
</dbReference>
<protein>
    <submittedName>
        <fullName evidence="8">Zn(2)-Cys(6) binuclear cluster domain-containing protein</fullName>
    </submittedName>
</protein>
<sequence length="643" mass="70058">MTTEKASASRSTNSPYSLQRGRACINCRSRCDGLRPTCTQCIKSARPGDACEYADGGRTRTQMLEDNISRLEARIRELEEPDDESAVRLHAPYSVSSHSSQTSSPSSLIVPLGAPSRYGSTLPSPTGTPRNTDSPSTESSPGHSSIYSVYQEEPSTDVIRQLLHTFLRHALDLGFFLNVSRFKNTALLPLPLGHYSRPSPGLLSTVYLLGVHLSGQPNSQESTYLARALTHTASMLSSSHPQRIIHSIQAEILLSVYFFRTGRILEAKYHMSAAVSLTIGTQLHKIRALPSENFTASPLRQISGGPLLDPPIDQIEEGERINAFWMAFTLNNCWGVAVGTLSSLVFESHGSTIDVPWPLDMAEYEQVMWNASRESGSSSSYFQSVHQGSMPMNHQSAMTVQNFLRQVPSASAKEFSTLAMFAKASILLDKSANLSEMYGSDMGADEASRYGANFASHDNLIDAFQNSLDLLQPVSPSSYEFGTVLTTRSLAYLATIQLHSVFIPVSPQSRRKALEAARACVMILRQVDLSGIAHVNAILGSCWTSVCQVLVDELKRMRRLGAIGHSQGLGLGIGGSGLHAVSSENWGRASLYDIEGGLEGVTEEDVVGMLEKVFATMAVFSMDSPLIGYQLSKVQEAYQTISR</sequence>
<organism evidence="8 9">
    <name type="scientific">Rhodocollybia butyracea</name>
    <dbReference type="NCBI Taxonomy" id="206335"/>
    <lineage>
        <taxon>Eukaryota</taxon>
        <taxon>Fungi</taxon>
        <taxon>Dikarya</taxon>
        <taxon>Basidiomycota</taxon>
        <taxon>Agaricomycotina</taxon>
        <taxon>Agaricomycetes</taxon>
        <taxon>Agaricomycetidae</taxon>
        <taxon>Agaricales</taxon>
        <taxon>Marasmiineae</taxon>
        <taxon>Omphalotaceae</taxon>
        <taxon>Rhodocollybia</taxon>
    </lineage>
</organism>
<dbReference type="CDD" id="cd12148">
    <property type="entry name" value="fungal_TF_MHR"/>
    <property type="match status" value="1"/>
</dbReference>
<dbReference type="OrthoDB" id="2309723at2759"/>
<keyword evidence="4" id="KW-0804">Transcription</keyword>
<dbReference type="Gene3D" id="4.10.240.10">
    <property type="entry name" value="Zn(2)-C6 fungal-type DNA-binding domain"/>
    <property type="match status" value="1"/>
</dbReference>
<evidence type="ECO:0000259" key="7">
    <source>
        <dbReference type="Pfam" id="PF04082"/>
    </source>
</evidence>
<dbReference type="PANTHER" id="PTHR47338">
    <property type="entry name" value="ZN(II)2CYS6 TRANSCRIPTION FACTOR (EUROFUNG)-RELATED"/>
    <property type="match status" value="1"/>
</dbReference>
<keyword evidence="2" id="KW-0479">Metal-binding</keyword>
<evidence type="ECO:0000256" key="2">
    <source>
        <dbReference type="ARBA" id="ARBA00022723"/>
    </source>
</evidence>
<dbReference type="Pfam" id="PF04082">
    <property type="entry name" value="Fungal_trans"/>
    <property type="match status" value="1"/>
</dbReference>
<evidence type="ECO:0000256" key="3">
    <source>
        <dbReference type="ARBA" id="ARBA00023015"/>
    </source>
</evidence>
<dbReference type="EMBL" id="JADNRY010000011">
    <property type="protein sequence ID" value="KAF9074797.1"/>
    <property type="molecule type" value="Genomic_DNA"/>
</dbReference>